<evidence type="ECO:0000256" key="1">
    <source>
        <dbReference type="ARBA" id="ARBA00004970"/>
    </source>
</evidence>
<proteinExistence type="inferred from homology"/>
<evidence type="ECO:0000259" key="9">
    <source>
        <dbReference type="Pfam" id="PF02811"/>
    </source>
</evidence>
<dbReference type="AlphaFoldDB" id="A0A0B7GW58"/>
<dbReference type="InterPro" id="IPR004013">
    <property type="entry name" value="PHP_dom"/>
</dbReference>
<dbReference type="OrthoDB" id="9775255at2"/>
<dbReference type="InterPro" id="IPR010140">
    <property type="entry name" value="Histidinol_P_phosphatase_HisJ"/>
</dbReference>
<dbReference type="EMBL" id="CP042817">
    <property type="protein sequence ID" value="QEJ98593.1"/>
    <property type="molecule type" value="Genomic_DNA"/>
</dbReference>
<evidence type="ECO:0000256" key="2">
    <source>
        <dbReference type="ARBA" id="ARBA00009152"/>
    </source>
</evidence>
<dbReference type="Gene3D" id="3.20.20.140">
    <property type="entry name" value="Metal-dependent hydrolases"/>
    <property type="match status" value="1"/>
</dbReference>
<dbReference type="GO" id="GO:0004401">
    <property type="term" value="F:histidinol-phosphatase activity"/>
    <property type="evidence" value="ECO:0007669"/>
    <property type="project" value="UniProtKB-UniRule"/>
</dbReference>
<keyword evidence="12" id="KW-1185">Reference proteome</keyword>
<keyword evidence="6 8" id="KW-0368">Histidine biosynthesis</keyword>
<sequence>MINNFHTHTFLCKHADGKAIDYALQAAEDGCSALGFSDHCPYPDGVWPDSRMEVDEIPFYKEMVEEARRAVDFPVYFGFECEWDPRYYSWYKDYLIDEVGAEYLVFGSHWYPMDGKFLYINNIRDKKIIGKYIDFTIQGMQSGLYKFLAHPDLFLASVEDVDKDYQACAEALIDAAIDLHMPLEINGYGLLKNTVQRTYGEDYGYPVKPFWEMARDKGAIIICNSDAHFPSHTISSCKKAFDYAEHLHIQPHDAAQVLNFSYA</sequence>
<dbReference type="SUPFAM" id="SSF89550">
    <property type="entry name" value="PHP domain-like"/>
    <property type="match status" value="1"/>
</dbReference>
<dbReference type="Proteomes" id="UP000042527">
    <property type="component" value="Unassembled WGS sequence"/>
</dbReference>
<evidence type="ECO:0000256" key="5">
    <source>
        <dbReference type="ARBA" id="ARBA00022801"/>
    </source>
</evidence>
<evidence type="ECO:0000256" key="8">
    <source>
        <dbReference type="RuleBase" id="RU366003"/>
    </source>
</evidence>
<reference evidence="12" key="1">
    <citation type="submission" date="2015-01" db="EMBL/GenBank/DDBJ databases">
        <authorList>
            <person name="Manzoor Shahid"/>
            <person name="Zubair Saima"/>
        </authorList>
    </citation>
    <scope>NUCLEOTIDE SEQUENCE [LARGE SCALE GENOMIC DNA]</scope>
    <source>
        <strain evidence="12">V1</strain>
    </source>
</reference>
<evidence type="ECO:0000256" key="4">
    <source>
        <dbReference type="ARBA" id="ARBA00022605"/>
    </source>
</evidence>
<gene>
    <name evidence="11" type="ORF">FUT82_11690</name>
    <name evidence="10" type="ORF">TPHV1_160006</name>
</gene>
<name>A0A0B7GW58_TREPH</name>
<keyword evidence="5 8" id="KW-0378">Hydrolase</keyword>
<dbReference type="UniPathway" id="UPA00031">
    <property type="reaction ID" value="UER00013"/>
</dbReference>
<accession>A0A0B7GW58</accession>
<evidence type="ECO:0000313" key="11">
    <source>
        <dbReference type="EMBL" id="QEJ98593.1"/>
    </source>
</evidence>
<dbReference type="PANTHER" id="PTHR21039:SF0">
    <property type="entry name" value="HISTIDINOL-PHOSPHATASE"/>
    <property type="match status" value="1"/>
</dbReference>
<comment type="catalytic activity">
    <reaction evidence="7 8">
        <text>L-histidinol phosphate + H2O = L-histidinol + phosphate</text>
        <dbReference type="Rhea" id="RHEA:14465"/>
        <dbReference type="ChEBI" id="CHEBI:15377"/>
        <dbReference type="ChEBI" id="CHEBI:43474"/>
        <dbReference type="ChEBI" id="CHEBI:57699"/>
        <dbReference type="ChEBI" id="CHEBI:57980"/>
        <dbReference type="EC" id="3.1.3.15"/>
    </reaction>
</comment>
<reference evidence="11 13" key="3">
    <citation type="submission" date="2019-08" db="EMBL/GenBank/DDBJ databases">
        <authorList>
            <person name="Kuhnert P."/>
        </authorList>
    </citation>
    <scope>NUCLEOTIDE SEQUENCE [LARGE SCALE GENOMIC DNA]</scope>
    <source>
        <strain evidence="11 13">B36.5</strain>
    </source>
</reference>
<evidence type="ECO:0000256" key="7">
    <source>
        <dbReference type="ARBA" id="ARBA00049158"/>
    </source>
</evidence>
<dbReference type="GeneID" id="57752611"/>
<feature type="domain" description="PHP" evidence="9">
    <location>
        <begin position="5"/>
        <end position="186"/>
    </location>
</feature>
<evidence type="ECO:0000313" key="13">
    <source>
        <dbReference type="Proteomes" id="UP000323594"/>
    </source>
</evidence>
<dbReference type="Proteomes" id="UP000323594">
    <property type="component" value="Chromosome"/>
</dbReference>
<evidence type="ECO:0000313" key="10">
    <source>
        <dbReference type="EMBL" id="CEM61205.1"/>
    </source>
</evidence>
<dbReference type="EMBL" id="CDNC01000008">
    <property type="protein sequence ID" value="CEM61205.1"/>
    <property type="molecule type" value="Genomic_DNA"/>
</dbReference>
<evidence type="ECO:0000313" key="12">
    <source>
        <dbReference type="Proteomes" id="UP000042527"/>
    </source>
</evidence>
<keyword evidence="4 8" id="KW-0028">Amino-acid biosynthesis</keyword>
<dbReference type="PANTHER" id="PTHR21039">
    <property type="entry name" value="HISTIDINOL PHOSPHATASE-RELATED"/>
    <property type="match status" value="1"/>
</dbReference>
<dbReference type="InterPro" id="IPR016195">
    <property type="entry name" value="Pol/histidinol_Pase-like"/>
</dbReference>
<dbReference type="RefSeq" id="WP_044634469.1">
    <property type="nucleotide sequence ID" value="NZ_CDNC01000008.1"/>
</dbReference>
<dbReference type="GO" id="GO:0000105">
    <property type="term" value="P:L-histidine biosynthetic process"/>
    <property type="evidence" value="ECO:0007669"/>
    <property type="project" value="UniProtKB-UniRule"/>
</dbReference>
<evidence type="ECO:0000256" key="6">
    <source>
        <dbReference type="ARBA" id="ARBA00023102"/>
    </source>
</evidence>
<protein>
    <recommendedName>
        <fullName evidence="3 8">Histidinol-phosphatase</fullName>
        <shortName evidence="8">HolPase</shortName>
        <ecNumber evidence="3 8">3.1.3.15</ecNumber>
    </recommendedName>
</protein>
<evidence type="ECO:0000256" key="3">
    <source>
        <dbReference type="ARBA" id="ARBA00013085"/>
    </source>
</evidence>
<reference evidence="10" key="2">
    <citation type="submission" date="2015-01" db="EMBL/GenBank/DDBJ databases">
        <authorList>
            <person name="Xiang T."/>
            <person name="Song Y."/>
            <person name="Huang L."/>
            <person name="Wang B."/>
            <person name="Wu P."/>
        </authorList>
    </citation>
    <scope>NUCLEOTIDE SEQUENCE [LARGE SCALE GENOMIC DNA]</scope>
    <source>
        <strain evidence="10">V1</strain>
    </source>
</reference>
<comment type="pathway">
    <text evidence="1 8">Amino-acid biosynthesis; L-histidine biosynthesis; L-histidine from 5-phospho-alpha-D-ribose 1-diphosphate: step 8/9.</text>
</comment>
<dbReference type="EC" id="3.1.3.15" evidence="3 8"/>
<dbReference type="GO" id="GO:0005737">
    <property type="term" value="C:cytoplasm"/>
    <property type="evidence" value="ECO:0007669"/>
    <property type="project" value="TreeGrafter"/>
</dbReference>
<dbReference type="Pfam" id="PF02811">
    <property type="entry name" value="PHP"/>
    <property type="match status" value="1"/>
</dbReference>
<comment type="similarity">
    <text evidence="2 8">Belongs to the PHP hydrolase family. HisK subfamily.</text>
</comment>
<organism evidence="10 12">
    <name type="scientific">Treponema phagedenis</name>
    <dbReference type="NCBI Taxonomy" id="162"/>
    <lineage>
        <taxon>Bacteria</taxon>
        <taxon>Pseudomonadati</taxon>
        <taxon>Spirochaetota</taxon>
        <taxon>Spirochaetia</taxon>
        <taxon>Spirochaetales</taxon>
        <taxon>Treponemataceae</taxon>
        <taxon>Treponema</taxon>
    </lineage>
</organism>